<dbReference type="InterPro" id="IPR000524">
    <property type="entry name" value="Tscrpt_reg_HTH_GntR"/>
</dbReference>
<comment type="caution">
    <text evidence="5">The sequence shown here is derived from an EMBL/GenBank/DDBJ whole genome shotgun (WGS) entry which is preliminary data.</text>
</comment>
<dbReference type="Gene3D" id="1.10.10.10">
    <property type="entry name" value="Winged helix-like DNA-binding domain superfamily/Winged helix DNA-binding domain"/>
    <property type="match status" value="1"/>
</dbReference>
<sequence>MISLNYRDSRPIYEQIKDELRKLIVTGAMAAGERLPSVRALATQLSINPNTIQRAYNDMEAEGYIYSVPGKGSFASDRGDADAARRELLKDKVRELLRELRVLGVTQADLAALLKEGEMI</sequence>
<dbReference type="CDD" id="cd07377">
    <property type="entry name" value="WHTH_GntR"/>
    <property type="match status" value="1"/>
</dbReference>
<evidence type="ECO:0000256" key="1">
    <source>
        <dbReference type="ARBA" id="ARBA00023015"/>
    </source>
</evidence>
<dbReference type="EMBL" id="VSSQ01022347">
    <property type="protein sequence ID" value="MPM68606.1"/>
    <property type="molecule type" value="Genomic_DNA"/>
</dbReference>
<dbReference type="SUPFAM" id="SSF46785">
    <property type="entry name" value="Winged helix' DNA-binding domain"/>
    <property type="match status" value="1"/>
</dbReference>
<reference evidence="5" key="1">
    <citation type="submission" date="2019-08" db="EMBL/GenBank/DDBJ databases">
        <authorList>
            <person name="Kucharzyk K."/>
            <person name="Murdoch R.W."/>
            <person name="Higgins S."/>
            <person name="Loffler F."/>
        </authorList>
    </citation>
    <scope>NUCLEOTIDE SEQUENCE</scope>
</reference>
<dbReference type="PROSITE" id="PS50949">
    <property type="entry name" value="HTH_GNTR"/>
    <property type="match status" value="1"/>
</dbReference>
<dbReference type="InterPro" id="IPR036390">
    <property type="entry name" value="WH_DNA-bd_sf"/>
</dbReference>
<evidence type="ECO:0000256" key="2">
    <source>
        <dbReference type="ARBA" id="ARBA00023125"/>
    </source>
</evidence>
<dbReference type="PANTHER" id="PTHR38445:SF9">
    <property type="entry name" value="HTH-TYPE TRANSCRIPTIONAL REPRESSOR YTRA"/>
    <property type="match status" value="1"/>
</dbReference>
<protein>
    <submittedName>
        <fullName evidence="5">HTH-type transcriptional repressor YtrA</fullName>
    </submittedName>
</protein>
<dbReference type="GO" id="GO:0003700">
    <property type="term" value="F:DNA-binding transcription factor activity"/>
    <property type="evidence" value="ECO:0007669"/>
    <property type="project" value="InterPro"/>
</dbReference>
<keyword evidence="1" id="KW-0805">Transcription regulation</keyword>
<dbReference type="AlphaFoldDB" id="A0A645BTA2"/>
<keyword evidence="3" id="KW-0804">Transcription</keyword>
<organism evidence="5">
    <name type="scientific">bioreactor metagenome</name>
    <dbReference type="NCBI Taxonomy" id="1076179"/>
    <lineage>
        <taxon>unclassified sequences</taxon>
        <taxon>metagenomes</taxon>
        <taxon>ecological metagenomes</taxon>
    </lineage>
</organism>
<evidence type="ECO:0000256" key="3">
    <source>
        <dbReference type="ARBA" id="ARBA00023163"/>
    </source>
</evidence>
<dbReference type="InterPro" id="IPR036388">
    <property type="entry name" value="WH-like_DNA-bd_sf"/>
</dbReference>
<dbReference type="Pfam" id="PF00392">
    <property type="entry name" value="GntR"/>
    <property type="match status" value="1"/>
</dbReference>
<evidence type="ECO:0000259" key="4">
    <source>
        <dbReference type="PROSITE" id="PS50949"/>
    </source>
</evidence>
<keyword evidence="2" id="KW-0238">DNA-binding</keyword>
<gene>
    <name evidence="5" type="primary">ytrA_35</name>
    <name evidence="5" type="ORF">SDC9_115540</name>
</gene>
<dbReference type="GO" id="GO:0003677">
    <property type="term" value="F:DNA binding"/>
    <property type="evidence" value="ECO:0007669"/>
    <property type="project" value="UniProtKB-KW"/>
</dbReference>
<dbReference type="PANTHER" id="PTHR38445">
    <property type="entry name" value="HTH-TYPE TRANSCRIPTIONAL REPRESSOR YTRA"/>
    <property type="match status" value="1"/>
</dbReference>
<accession>A0A645BTA2</accession>
<feature type="domain" description="HTH gntR-type" evidence="4">
    <location>
        <begin position="10"/>
        <end position="78"/>
    </location>
</feature>
<evidence type="ECO:0000313" key="5">
    <source>
        <dbReference type="EMBL" id="MPM68606.1"/>
    </source>
</evidence>
<dbReference type="SMART" id="SM00345">
    <property type="entry name" value="HTH_GNTR"/>
    <property type="match status" value="1"/>
</dbReference>
<name>A0A645BTA2_9ZZZZ</name>
<proteinExistence type="predicted"/>